<protein>
    <submittedName>
        <fullName evidence="1">Uncharacterized protein</fullName>
    </submittedName>
</protein>
<dbReference type="AlphaFoldDB" id="E4Z6D1"/>
<sequence>MPRRQEFCVISPEVSMHGEINIHARVAVITKAKLDDIRIAGDCLCGPALPEYDVLVLIDGSDSYDNKVSINGKIEAGEAFELTQELIDSDLIPGLKAKLGSRATFALWQFSGIKQLTKEYKAPGDGSAGTSGLKHYQVEVAKTSLANARRTKSVYFL</sequence>
<dbReference type="Proteomes" id="UP000011014">
    <property type="component" value="Unassembled WGS sequence"/>
</dbReference>
<dbReference type="EMBL" id="FN658020">
    <property type="protein sequence ID" value="CBY43259.1"/>
    <property type="molecule type" value="Genomic_DNA"/>
</dbReference>
<accession>E4Z6D1</accession>
<organism evidence="1">
    <name type="scientific">Oikopleura dioica</name>
    <name type="common">Tunicate</name>
    <dbReference type="NCBI Taxonomy" id="34765"/>
    <lineage>
        <taxon>Eukaryota</taxon>
        <taxon>Metazoa</taxon>
        <taxon>Chordata</taxon>
        <taxon>Tunicata</taxon>
        <taxon>Appendicularia</taxon>
        <taxon>Copelata</taxon>
        <taxon>Oikopleuridae</taxon>
        <taxon>Oikopleura</taxon>
    </lineage>
</organism>
<reference evidence="1" key="1">
    <citation type="journal article" date="2010" name="Science">
        <title>Plasticity of animal genome architecture unmasked by rapid evolution of a pelagic tunicate.</title>
        <authorList>
            <person name="Denoeud F."/>
            <person name="Henriet S."/>
            <person name="Mungpakdee S."/>
            <person name="Aury J.M."/>
            <person name="Da Silva C."/>
            <person name="Brinkmann H."/>
            <person name="Mikhaleva J."/>
            <person name="Olsen L.C."/>
            <person name="Jubin C."/>
            <person name="Canestro C."/>
            <person name="Bouquet J.M."/>
            <person name="Danks G."/>
            <person name="Poulain J."/>
            <person name="Campsteijn C."/>
            <person name="Adamski M."/>
            <person name="Cross I."/>
            <person name="Yadetie F."/>
            <person name="Muffato M."/>
            <person name="Louis A."/>
            <person name="Butcher S."/>
            <person name="Tsagkogeorga G."/>
            <person name="Konrad A."/>
            <person name="Singh S."/>
            <person name="Jensen M.F."/>
            <person name="Cong E.H."/>
            <person name="Eikeseth-Otteraa H."/>
            <person name="Noel B."/>
            <person name="Anthouard V."/>
            <person name="Porcel B.M."/>
            <person name="Kachouri-Lafond R."/>
            <person name="Nishino A."/>
            <person name="Ugolini M."/>
            <person name="Chourrout P."/>
            <person name="Nishida H."/>
            <person name="Aasland R."/>
            <person name="Huzurbazar S."/>
            <person name="Westhof E."/>
            <person name="Delsuc F."/>
            <person name="Lehrach H."/>
            <person name="Reinhardt R."/>
            <person name="Weissenbach J."/>
            <person name="Roy S.W."/>
            <person name="Artiguenave F."/>
            <person name="Postlethwait J.H."/>
            <person name="Manak J.R."/>
            <person name="Thompson E.M."/>
            <person name="Jaillon O."/>
            <person name="Du Pasquier L."/>
            <person name="Boudinot P."/>
            <person name="Liberles D.A."/>
            <person name="Volff J.N."/>
            <person name="Philippe H."/>
            <person name="Lenhard B."/>
            <person name="Roest Crollius H."/>
            <person name="Wincker P."/>
            <person name="Chourrout D."/>
        </authorList>
    </citation>
    <scope>NUCLEOTIDE SEQUENCE [LARGE SCALE GENOMIC DNA]</scope>
</reference>
<gene>
    <name evidence="1" type="ORF">GSOID_T00027840001</name>
</gene>
<proteinExistence type="predicted"/>
<evidence type="ECO:0000313" key="1">
    <source>
        <dbReference type="EMBL" id="CBY43259.1"/>
    </source>
</evidence>
<name>E4Z6D1_OIKDI</name>